<comment type="catalytic activity">
    <reaction evidence="5 6">
        <text>5-amino-1-(5-phospho-beta-D-ribosyl)imidazole + hydrogencarbonate + ATP = 5-carboxyamino-1-(5-phospho-D-ribosyl)imidazole + ADP + phosphate + 2 H(+)</text>
        <dbReference type="Rhea" id="RHEA:19317"/>
        <dbReference type="ChEBI" id="CHEBI:15378"/>
        <dbReference type="ChEBI" id="CHEBI:17544"/>
        <dbReference type="ChEBI" id="CHEBI:30616"/>
        <dbReference type="ChEBI" id="CHEBI:43474"/>
        <dbReference type="ChEBI" id="CHEBI:58730"/>
        <dbReference type="ChEBI" id="CHEBI:137981"/>
        <dbReference type="ChEBI" id="CHEBI:456216"/>
        <dbReference type="EC" id="6.3.4.18"/>
    </reaction>
</comment>
<dbReference type="Gene3D" id="3.30.470.20">
    <property type="entry name" value="ATP-grasp fold, B domain"/>
    <property type="match status" value="1"/>
</dbReference>
<evidence type="ECO:0000256" key="5">
    <source>
        <dbReference type="HAMAP-Rule" id="MF_01928"/>
    </source>
</evidence>
<feature type="binding site" evidence="5">
    <location>
        <position position="100"/>
    </location>
    <ligand>
        <name>ATP</name>
        <dbReference type="ChEBI" id="CHEBI:30616"/>
    </ligand>
</feature>
<dbReference type="InterPro" id="IPR003135">
    <property type="entry name" value="ATP-grasp_carboxylate-amine"/>
</dbReference>
<dbReference type="InterPro" id="IPR013815">
    <property type="entry name" value="ATP_grasp_subdomain_1"/>
</dbReference>
<comment type="caution">
    <text evidence="5">Lacks conserved residue(s) required for the propagation of feature annotation.</text>
</comment>
<dbReference type="EMBL" id="PKKO01000002">
    <property type="protein sequence ID" value="PKY72798.1"/>
    <property type="molecule type" value="Genomic_DNA"/>
</dbReference>
<proteinExistence type="inferred from homology"/>
<dbReference type="Pfam" id="PF22660">
    <property type="entry name" value="RS_preATP-grasp-like"/>
    <property type="match status" value="1"/>
</dbReference>
<dbReference type="GO" id="GO:0005829">
    <property type="term" value="C:cytosol"/>
    <property type="evidence" value="ECO:0007669"/>
    <property type="project" value="TreeGrafter"/>
</dbReference>
<keyword evidence="4 5" id="KW-0067">ATP-binding</keyword>
<dbReference type="UniPathway" id="UPA00074">
    <property type="reaction ID" value="UER00942"/>
</dbReference>
<dbReference type="GO" id="GO:0046872">
    <property type="term" value="F:metal ion binding"/>
    <property type="evidence" value="ECO:0007669"/>
    <property type="project" value="InterPro"/>
</dbReference>
<dbReference type="PROSITE" id="PS50975">
    <property type="entry name" value="ATP_GRASP"/>
    <property type="match status" value="1"/>
</dbReference>
<evidence type="ECO:0000259" key="7">
    <source>
        <dbReference type="PROSITE" id="PS50975"/>
    </source>
</evidence>
<feature type="domain" description="ATP-grasp" evidence="7">
    <location>
        <begin position="104"/>
        <end position="295"/>
    </location>
</feature>
<dbReference type="NCBIfam" id="NF004680">
    <property type="entry name" value="PRK06019.1-6"/>
    <property type="match status" value="1"/>
</dbReference>
<dbReference type="SUPFAM" id="SSF51246">
    <property type="entry name" value="Rudiment single hybrid motif"/>
    <property type="match status" value="1"/>
</dbReference>
<dbReference type="GO" id="GO:0004638">
    <property type="term" value="F:phosphoribosylaminoimidazole carboxylase activity"/>
    <property type="evidence" value="ECO:0007669"/>
    <property type="project" value="InterPro"/>
</dbReference>
<dbReference type="RefSeq" id="WP_060797961.1">
    <property type="nucleotide sequence ID" value="NZ_JASOXK010000002.1"/>
</dbReference>
<dbReference type="Gene3D" id="3.30.1490.20">
    <property type="entry name" value="ATP-grasp fold, A domain"/>
    <property type="match status" value="1"/>
</dbReference>
<name>A0A2I1INV0_9ACTO</name>
<feature type="binding site" evidence="5">
    <location>
        <begin position="265"/>
        <end position="266"/>
    </location>
    <ligand>
        <name>ATP</name>
        <dbReference type="ChEBI" id="CHEBI:30616"/>
    </ligand>
</feature>
<accession>A0A2I1INV0</accession>
<dbReference type="InterPro" id="IPR040686">
    <property type="entry name" value="PurK_C"/>
</dbReference>
<feature type="binding site" evidence="5">
    <location>
        <position position="140"/>
    </location>
    <ligand>
        <name>ATP</name>
        <dbReference type="ChEBI" id="CHEBI:30616"/>
    </ligand>
</feature>
<comment type="similarity">
    <text evidence="5 6">Belongs to the PurK/PurT family.</text>
</comment>
<dbReference type="NCBIfam" id="NF004679">
    <property type="entry name" value="PRK06019.1-5"/>
    <property type="match status" value="1"/>
</dbReference>
<evidence type="ECO:0000256" key="6">
    <source>
        <dbReference type="RuleBase" id="RU361200"/>
    </source>
</evidence>
<evidence type="ECO:0000256" key="2">
    <source>
        <dbReference type="ARBA" id="ARBA00022741"/>
    </source>
</evidence>
<reference evidence="8 9" key="1">
    <citation type="submission" date="2017-12" db="EMBL/GenBank/DDBJ databases">
        <title>Phylogenetic diversity of female urinary microbiome.</title>
        <authorList>
            <person name="Thomas-White K."/>
            <person name="Wolfe A.J."/>
        </authorList>
    </citation>
    <scope>NUCLEOTIDE SEQUENCE [LARGE SCALE GENOMIC DNA]</scope>
    <source>
        <strain evidence="8 9">UMB0402</strain>
    </source>
</reference>
<feature type="binding site" evidence="5">
    <location>
        <begin position="176"/>
        <end position="179"/>
    </location>
    <ligand>
        <name>ATP</name>
        <dbReference type="ChEBI" id="CHEBI:30616"/>
    </ligand>
</feature>
<dbReference type="PANTHER" id="PTHR11609">
    <property type="entry name" value="PURINE BIOSYNTHESIS PROTEIN 6/7, PUR6/7"/>
    <property type="match status" value="1"/>
</dbReference>
<keyword evidence="2 5" id="KW-0547">Nucleotide-binding</keyword>
<dbReference type="InterPro" id="IPR011761">
    <property type="entry name" value="ATP-grasp"/>
</dbReference>
<dbReference type="InterPro" id="IPR005875">
    <property type="entry name" value="PurK"/>
</dbReference>
<evidence type="ECO:0000256" key="4">
    <source>
        <dbReference type="ARBA" id="ARBA00022840"/>
    </source>
</evidence>
<dbReference type="InterPro" id="IPR054350">
    <property type="entry name" value="PurT/PurK_preATP-grasp"/>
</dbReference>
<keyword evidence="9" id="KW-1185">Reference proteome</keyword>
<dbReference type="STRING" id="33007.HMPREF3198_01439"/>
<feature type="binding site" evidence="5">
    <location>
        <position position="184"/>
    </location>
    <ligand>
        <name>ATP</name>
        <dbReference type="ChEBI" id="CHEBI:30616"/>
    </ligand>
</feature>
<dbReference type="EC" id="6.3.4.18" evidence="5 6"/>
<comment type="subunit">
    <text evidence="5 6">Homodimer.</text>
</comment>
<dbReference type="Proteomes" id="UP000235122">
    <property type="component" value="Unassembled WGS sequence"/>
</dbReference>
<dbReference type="AlphaFoldDB" id="A0A2I1INV0"/>
<dbReference type="GO" id="GO:0005524">
    <property type="term" value="F:ATP binding"/>
    <property type="evidence" value="ECO:0007669"/>
    <property type="project" value="UniProtKB-UniRule"/>
</dbReference>
<evidence type="ECO:0000256" key="1">
    <source>
        <dbReference type="ARBA" id="ARBA00022598"/>
    </source>
</evidence>
<dbReference type="FunFam" id="3.30.470.20:FF:000029">
    <property type="entry name" value="N5-carboxyaminoimidazole ribonucleotide synthase"/>
    <property type="match status" value="1"/>
</dbReference>
<dbReference type="SUPFAM" id="SSF52440">
    <property type="entry name" value="PreATP-grasp domain"/>
    <property type="match status" value="1"/>
</dbReference>
<dbReference type="Pfam" id="PF17769">
    <property type="entry name" value="PurK_C"/>
    <property type="match status" value="1"/>
</dbReference>
<gene>
    <name evidence="5 6" type="primary">purK</name>
    <name evidence="8" type="ORF">CYJ19_03930</name>
</gene>
<protein>
    <recommendedName>
        <fullName evidence="5 6">N5-carboxyaminoimidazole ribonucleotide synthase</fullName>
        <shortName evidence="5 6">N5-CAIR synthase</shortName>
        <ecNumber evidence="5 6">6.3.4.18</ecNumber>
    </recommendedName>
    <alternativeName>
        <fullName evidence="5 6">5-(carboxyamino)imidazole ribonucleotide synthetase</fullName>
    </alternativeName>
</protein>
<comment type="pathway">
    <text evidence="5 6">Purine metabolism; IMP biosynthesis via de novo pathway; 5-amino-1-(5-phospho-D-ribosyl)imidazole-4-carboxylate from 5-amino-1-(5-phospho-D-ribosyl)imidazole (N5-CAIR route): step 1/2.</text>
</comment>
<dbReference type="NCBIfam" id="TIGR01161">
    <property type="entry name" value="purK"/>
    <property type="match status" value="1"/>
</dbReference>
<dbReference type="HAMAP" id="MF_01928">
    <property type="entry name" value="PurK"/>
    <property type="match status" value="1"/>
</dbReference>
<sequence>MSAPIVAVVGGGQLARMMQESANALGIHLRVLVESKEAATAQVTPDSPVGQASDTQAIAEISQGAQVLTFEHEHVPNEFLETLSIPVRPAPKALLYAQNKLKMRQVMDALGAPNPRWAEVSTKGELADFAQKVGLPLILKTPTGGYDGKGVLKINSLGEAEEWLSALGEGESLLAEEAVKFNKELAVLLARRPSGQVRCWPVAETIQQDGVCSVVLAPAPNLSDKVADRACELGKKIASKLNVTGVLAVEMFLVGQADEAKLYVNELAMRPHNSGHWTIEGAVTSQFEQHLRAVLDLPLGDTSPVNGAAAMVNLLGSDFSEPREAYPQALAADPAAKVHYYGKGVRPGRKLGHVTVVGPDSSECARRARKVVNILQGKEAE</sequence>
<dbReference type="GO" id="GO:0034028">
    <property type="term" value="F:5-(carboxyamino)imidazole ribonucleotide synthase activity"/>
    <property type="evidence" value="ECO:0007669"/>
    <property type="project" value="UniProtKB-UniRule"/>
</dbReference>
<comment type="function">
    <text evidence="6">Catalyzes the ATP-dependent conversion of 5-aminoimidazole ribonucleotide (AIR) and HCO(3)- to N5-carboxyaminoimidazole ribonucleotide (N5-CAIR).</text>
</comment>
<dbReference type="GO" id="GO:0006189">
    <property type="term" value="P:'de novo' IMP biosynthetic process"/>
    <property type="evidence" value="ECO:0007669"/>
    <property type="project" value="UniProtKB-UniRule"/>
</dbReference>
<keyword evidence="1 5" id="KW-0436">Ligase</keyword>
<dbReference type="Pfam" id="PF02222">
    <property type="entry name" value="ATP-grasp"/>
    <property type="match status" value="1"/>
</dbReference>
<dbReference type="InterPro" id="IPR011054">
    <property type="entry name" value="Rudment_hybrid_motif"/>
</dbReference>
<comment type="function">
    <text evidence="5">Catalyzes the ATP-dependent conversion of 5-aminoimidazole ribonucleotide (AIR) and HCO(3)(-) to N5-carboxyaminoimidazole ribonucleotide (N5-CAIR).</text>
</comment>
<evidence type="ECO:0000256" key="3">
    <source>
        <dbReference type="ARBA" id="ARBA00022755"/>
    </source>
</evidence>
<organism evidence="8 9">
    <name type="scientific">Winkia neuii</name>
    <dbReference type="NCBI Taxonomy" id="33007"/>
    <lineage>
        <taxon>Bacteria</taxon>
        <taxon>Bacillati</taxon>
        <taxon>Actinomycetota</taxon>
        <taxon>Actinomycetes</taxon>
        <taxon>Actinomycetales</taxon>
        <taxon>Actinomycetaceae</taxon>
        <taxon>Winkia</taxon>
    </lineage>
</organism>
<dbReference type="Gene3D" id="3.40.50.20">
    <property type="match status" value="1"/>
</dbReference>
<dbReference type="SUPFAM" id="SSF56059">
    <property type="entry name" value="Glutathione synthetase ATP-binding domain-like"/>
    <property type="match status" value="1"/>
</dbReference>
<evidence type="ECO:0000313" key="9">
    <source>
        <dbReference type="Proteomes" id="UP000235122"/>
    </source>
</evidence>
<keyword evidence="3 5" id="KW-0658">Purine biosynthesis</keyword>
<evidence type="ECO:0000313" key="8">
    <source>
        <dbReference type="EMBL" id="PKY72798.1"/>
    </source>
</evidence>
<comment type="caution">
    <text evidence="8">The sequence shown here is derived from an EMBL/GenBank/DDBJ whole genome shotgun (WGS) entry which is preliminary data.</text>
</comment>
<dbReference type="InterPro" id="IPR016185">
    <property type="entry name" value="PreATP-grasp_dom_sf"/>
</dbReference>
<dbReference type="PANTHER" id="PTHR11609:SF5">
    <property type="entry name" value="PHOSPHORIBOSYLAMINOIMIDAZOLE CARBOXYLASE"/>
    <property type="match status" value="1"/>
</dbReference>